<feature type="transmembrane region" description="Helical" evidence="1">
    <location>
        <begin position="88"/>
        <end position="109"/>
    </location>
</feature>
<dbReference type="PANTHER" id="PTHR30175:SF3">
    <property type="entry name" value="PTS SYSTEM N-ACETYLMURAMIC ACID-SPECIFIC EIIBC COMPONENT"/>
    <property type="match status" value="1"/>
</dbReference>
<dbReference type="Proteomes" id="UP000019260">
    <property type="component" value="Chromosome"/>
</dbReference>
<evidence type="ECO:0000313" key="2">
    <source>
        <dbReference type="EMBL" id="AHI57787.1"/>
    </source>
</evidence>
<dbReference type="AlphaFoldDB" id="W6AKV6"/>
<evidence type="ECO:0000313" key="3">
    <source>
        <dbReference type="Proteomes" id="UP000019260"/>
    </source>
</evidence>
<dbReference type="PATRIC" id="fig|838561.3.peg.422"/>
<dbReference type="EMBL" id="CP006720">
    <property type="protein sequence ID" value="AHI57787.1"/>
    <property type="molecule type" value="Genomic_DNA"/>
</dbReference>
<dbReference type="PANTHER" id="PTHR30175">
    <property type="entry name" value="PHOSPHOTRANSFERASE SYSTEM TRANSPORT PROTEIN"/>
    <property type="match status" value="1"/>
</dbReference>
<dbReference type="RefSeq" id="WP_236681412.1">
    <property type="nucleotide sequence ID" value="NZ_CP002082.1"/>
</dbReference>
<evidence type="ECO:0008006" key="4">
    <source>
        <dbReference type="Google" id="ProtNLM"/>
    </source>
</evidence>
<sequence length="138" mass="15064">MATNSSLLRRQIQGVLIPTVFGIGEPMTYGVTLSRIRPFITASIGAGFGGFFIGAVYMWVHITFGLNSMFGPSGILATFMMTTDKGNIGLAVVIYLIGCAILTAGGYLVTMFGYSRIVQVGGREMKQLYKKDNKYQLW</sequence>
<dbReference type="STRING" id="838561.P344_02195"/>
<dbReference type="HOGENOM" id="CLU_1853959_0_0_14"/>
<keyword evidence="1" id="KW-1133">Transmembrane helix</keyword>
<dbReference type="InterPro" id="IPR050558">
    <property type="entry name" value="PTS_Sugar-Specific_Components"/>
</dbReference>
<keyword evidence="1" id="KW-0472">Membrane</keyword>
<keyword evidence="3" id="KW-1185">Reference proteome</keyword>
<protein>
    <recommendedName>
        <fullName evidence="4">PTS EIIC type-1 domain-containing protein</fullName>
    </recommendedName>
</protein>
<dbReference type="GO" id="GO:0009401">
    <property type="term" value="P:phosphoenolpyruvate-dependent sugar phosphotransferase system"/>
    <property type="evidence" value="ECO:0007669"/>
    <property type="project" value="TreeGrafter"/>
</dbReference>
<dbReference type="GO" id="GO:0090588">
    <property type="term" value="F:protein-phosphocysteine-N-acetylmuramate phosphotransferase system transporter activity"/>
    <property type="evidence" value="ECO:0007669"/>
    <property type="project" value="TreeGrafter"/>
</dbReference>
<feature type="transmembrane region" description="Helical" evidence="1">
    <location>
        <begin position="39"/>
        <end position="60"/>
    </location>
</feature>
<evidence type="ECO:0000256" key="1">
    <source>
        <dbReference type="SAM" id="Phobius"/>
    </source>
</evidence>
<accession>W6AKV6</accession>
<dbReference type="eggNOG" id="COG1263">
    <property type="taxonomic scope" value="Bacteria"/>
</dbReference>
<organism evidence="2 3">
    <name type="scientific">Spiroplasma mirum ATCC 29335</name>
    <dbReference type="NCBI Taxonomy" id="838561"/>
    <lineage>
        <taxon>Bacteria</taxon>
        <taxon>Bacillati</taxon>
        <taxon>Mycoplasmatota</taxon>
        <taxon>Mollicutes</taxon>
        <taxon>Entomoplasmatales</taxon>
        <taxon>Spiroplasmataceae</taxon>
        <taxon>Spiroplasma</taxon>
    </lineage>
</organism>
<name>W6AKV6_9MOLU</name>
<keyword evidence="1" id="KW-0812">Transmembrane</keyword>
<gene>
    <name evidence="2" type="ORF">P344_02195</name>
</gene>
<proteinExistence type="predicted"/>
<reference evidence="2 3" key="1">
    <citation type="submission" date="2013-09" db="EMBL/GenBank/DDBJ databases">
        <title>Complete genome sequence of Spiroplasma mirum suckling mouse cataract agent.</title>
        <authorList>
            <person name="Landry C.A."/>
            <person name="Bastian F.O."/>
            <person name="Thune R.L."/>
        </authorList>
    </citation>
    <scope>NUCLEOTIDE SEQUENCE [LARGE SCALE GENOMIC DNA]</scope>
    <source>
        <strain evidence="2 3">SMCA</strain>
    </source>
</reference>
<dbReference type="KEGG" id="smia:P344_02195"/>
<dbReference type="GO" id="GO:0005886">
    <property type="term" value="C:plasma membrane"/>
    <property type="evidence" value="ECO:0007669"/>
    <property type="project" value="TreeGrafter"/>
</dbReference>